<feature type="compositionally biased region" description="Polar residues" evidence="21">
    <location>
        <begin position="354"/>
        <end position="365"/>
    </location>
</feature>
<feature type="region of interest" description="Disordered" evidence="21">
    <location>
        <begin position="1802"/>
        <end position="1826"/>
    </location>
</feature>
<dbReference type="FunFam" id="1.10.510.10:FF:000275">
    <property type="entry name" value="SRSF protein kinase 2 isoform X3"/>
    <property type="match status" value="1"/>
</dbReference>
<feature type="transmembrane region" description="Helical" evidence="22">
    <location>
        <begin position="179"/>
        <end position="199"/>
    </location>
</feature>
<dbReference type="Pfam" id="PF12906">
    <property type="entry name" value="RINGv"/>
    <property type="match status" value="1"/>
</dbReference>
<dbReference type="GO" id="GO:0005789">
    <property type="term" value="C:endoplasmic reticulum membrane"/>
    <property type="evidence" value="ECO:0007669"/>
    <property type="project" value="TreeGrafter"/>
</dbReference>
<keyword evidence="7" id="KW-0479">Metal-binding</keyword>
<feature type="transmembrane region" description="Helical" evidence="22">
    <location>
        <begin position="988"/>
        <end position="1010"/>
    </location>
</feature>
<dbReference type="PROSITE" id="PS51292">
    <property type="entry name" value="ZF_RING_CH"/>
    <property type="match status" value="1"/>
</dbReference>
<feature type="transmembrane region" description="Helical" evidence="22">
    <location>
        <begin position="95"/>
        <end position="116"/>
    </location>
</feature>
<comment type="catalytic activity">
    <reaction evidence="1">
        <text>S-ubiquitinyl-[E2 ubiquitin-conjugating enzyme]-L-cysteine + [acceptor protein]-L-lysine = [E2 ubiquitin-conjugating enzyme]-L-cysteine + N(6)-ubiquitinyl-[acceptor protein]-L-lysine.</text>
        <dbReference type="EC" id="2.3.2.27"/>
    </reaction>
</comment>
<dbReference type="InterPro" id="IPR013083">
    <property type="entry name" value="Znf_RING/FYVE/PHD"/>
</dbReference>
<feature type="compositionally biased region" description="Polar residues" evidence="21">
    <location>
        <begin position="412"/>
        <end position="425"/>
    </location>
</feature>
<evidence type="ECO:0000256" key="14">
    <source>
        <dbReference type="ARBA" id="ARBA00022989"/>
    </source>
</evidence>
<comment type="pathway">
    <text evidence="3">Protein modification; protein ubiquitination.</text>
</comment>
<dbReference type="Gene3D" id="3.30.200.20">
    <property type="entry name" value="Phosphorylase Kinase, domain 1"/>
    <property type="match status" value="1"/>
</dbReference>
<evidence type="ECO:0000256" key="9">
    <source>
        <dbReference type="ARBA" id="ARBA00022771"/>
    </source>
</evidence>
<evidence type="ECO:0000256" key="19">
    <source>
        <dbReference type="PROSITE-ProRule" id="PRU10141"/>
    </source>
</evidence>
<dbReference type="SUPFAM" id="SSF57850">
    <property type="entry name" value="RING/U-box"/>
    <property type="match status" value="1"/>
</dbReference>
<feature type="transmembrane region" description="Helical" evidence="22">
    <location>
        <begin position="1053"/>
        <end position="1075"/>
    </location>
</feature>
<keyword evidence="8 19" id="KW-0547">Nucleotide-binding</keyword>
<keyword evidence="20" id="KW-0175">Coiled coil</keyword>
<dbReference type="InterPro" id="IPR001841">
    <property type="entry name" value="Znf_RING"/>
</dbReference>
<feature type="domain" description="RING-type" evidence="24">
    <location>
        <begin position="15"/>
        <end position="62"/>
    </location>
</feature>
<dbReference type="GO" id="GO:0036503">
    <property type="term" value="P:ERAD pathway"/>
    <property type="evidence" value="ECO:0007669"/>
    <property type="project" value="TreeGrafter"/>
</dbReference>
<proteinExistence type="predicted"/>
<comment type="caution">
    <text evidence="26">The sequence shown here is derived from an EMBL/GenBank/DDBJ whole genome shotgun (WGS) entry which is preliminary data.</text>
</comment>
<dbReference type="InterPro" id="IPR011009">
    <property type="entry name" value="Kinase-like_dom_sf"/>
</dbReference>
<feature type="compositionally biased region" description="Low complexity" evidence="21">
    <location>
        <begin position="468"/>
        <end position="482"/>
    </location>
</feature>
<dbReference type="GO" id="GO:0005524">
    <property type="term" value="F:ATP binding"/>
    <property type="evidence" value="ECO:0007669"/>
    <property type="project" value="UniProtKB-UniRule"/>
</dbReference>
<evidence type="ECO:0000256" key="21">
    <source>
        <dbReference type="SAM" id="MobiDB-lite"/>
    </source>
</evidence>
<evidence type="ECO:0000256" key="8">
    <source>
        <dbReference type="ARBA" id="ARBA00022741"/>
    </source>
</evidence>
<evidence type="ECO:0008006" key="28">
    <source>
        <dbReference type="Google" id="ProtNLM"/>
    </source>
</evidence>
<evidence type="ECO:0000256" key="3">
    <source>
        <dbReference type="ARBA" id="ARBA00004906"/>
    </source>
</evidence>
<keyword evidence="11" id="KW-0833">Ubl conjugation pathway</keyword>
<feature type="domain" description="RING-CH-type" evidence="25">
    <location>
        <begin position="7"/>
        <end position="68"/>
    </location>
</feature>
<name>A0A8H3E728_9AGAM</name>
<dbReference type="Gene3D" id="3.30.40.10">
    <property type="entry name" value="Zinc/RING finger domain, C3HC4 (zinc finger)"/>
    <property type="match status" value="1"/>
</dbReference>
<dbReference type="Gene3D" id="1.10.510.10">
    <property type="entry name" value="Transferase(Phosphotransferase) domain 1"/>
    <property type="match status" value="1"/>
</dbReference>
<dbReference type="SMART" id="SM00744">
    <property type="entry name" value="RINGv"/>
    <property type="match status" value="1"/>
</dbReference>
<evidence type="ECO:0000256" key="11">
    <source>
        <dbReference type="ARBA" id="ARBA00022786"/>
    </source>
</evidence>
<evidence type="ECO:0000259" key="24">
    <source>
        <dbReference type="PROSITE" id="PS50089"/>
    </source>
</evidence>
<feature type="transmembrane region" description="Helical" evidence="22">
    <location>
        <begin position="1318"/>
        <end position="1347"/>
    </location>
</feature>
<comment type="catalytic activity">
    <reaction evidence="16">
        <text>L-threonyl-[protein] + ATP = O-phospho-L-threonyl-[protein] + ADP + H(+)</text>
        <dbReference type="Rhea" id="RHEA:46608"/>
        <dbReference type="Rhea" id="RHEA-COMP:11060"/>
        <dbReference type="Rhea" id="RHEA-COMP:11605"/>
        <dbReference type="ChEBI" id="CHEBI:15378"/>
        <dbReference type="ChEBI" id="CHEBI:30013"/>
        <dbReference type="ChEBI" id="CHEBI:30616"/>
        <dbReference type="ChEBI" id="CHEBI:61977"/>
        <dbReference type="ChEBI" id="CHEBI:456216"/>
        <dbReference type="EC" id="2.7.11.1"/>
    </reaction>
</comment>
<evidence type="ECO:0000256" key="12">
    <source>
        <dbReference type="ARBA" id="ARBA00022833"/>
    </source>
</evidence>
<dbReference type="InterPro" id="IPR000719">
    <property type="entry name" value="Prot_kinase_dom"/>
</dbReference>
<evidence type="ECO:0000256" key="10">
    <source>
        <dbReference type="ARBA" id="ARBA00022777"/>
    </source>
</evidence>
<evidence type="ECO:0000259" key="23">
    <source>
        <dbReference type="PROSITE" id="PS50011"/>
    </source>
</evidence>
<dbReference type="PROSITE" id="PS00108">
    <property type="entry name" value="PROTEIN_KINASE_ST"/>
    <property type="match status" value="1"/>
</dbReference>
<evidence type="ECO:0000256" key="6">
    <source>
        <dbReference type="ARBA" id="ARBA00022692"/>
    </source>
</evidence>
<dbReference type="PANTHER" id="PTHR13145:SF0">
    <property type="entry name" value="E3 UBIQUITIN-PROTEIN LIGASE MARCHF6"/>
    <property type="match status" value="1"/>
</dbReference>
<feature type="region of interest" description="Disordered" evidence="21">
    <location>
        <begin position="303"/>
        <end position="328"/>
    </location>
</feature>
<dbReference type="EMBL" id="CAJNJQ010003385">
    <property type="protein sequence ID" value="CAE7197759.1"/>
    <property type="molecule type" value="Genomic_DNA"/>
</dbReference>
<protein>
    <recommendedName>
        <fullName evidence="28">E3 ubiquitin-protein ligase MARCH6</fullName>
    </recommendedName>
</protein>
<keyword evidence="13 19" id="KW-0067">ATP-binding</keyword>
<dbReference type="GO" id="GO:0061630">
    <property type="term" value="F:ubiquitin protein ligase activity"/>
    <property type="evidence" value="ECO:0007669"/>
    <property type="project" value="UniProtKB-EC"/>
</dbReference>
<keyword evidence="5" id="KW-0808">Transferase</keyword>
<feature type="transmembrane region" description="Helical" evidence="22">
    <location>
        <begin position="714"/>
        <end position="733"/>
    </location>
</feature>
<dbReference type="Pfam" id="PF23113">
    <property type="entry name" value="MARCHF6_C"/>
    <property type="match status" value="1"/>
</dbReference>
<dbReference type="InterPro" id="IPR011016">
    <property type="entry name" value="Znf_RING-CH"/>
</dbReference>
<feature type="coiled-coil region" evidence="20">
    <location>
        <begin position="237"/>
        <end position="285"/>
    </location>
</feature>
<sequence>MATDRNVDITEADTCRICSAPAEEDQPLFYPCKCSGTIRYIHQDCLTTWLAHSKKRSCDVCKYEYGFTKVYKSDMPSRLPAELFLRKLSLQMAKVVITSLRLVMISVIWLAILPYLTLWVWRFYFWTGEALAYWVVGRELPNKTPPLPAPPPPDETPPTPLPARPVWTTFLPHDLGADIFKGQIITIAVVIVFLTIFLLREWIIQNAHPGVFGDDEIAEAVPAAPDPAPPQEPVVEARDLEQERVALREAIQAAEMFIQEQEIGEEEIQIEVLNLRRELPDLQNSSDEEDNDSISIVSHHDVVSMSSGPETGEGQPEETDVPTPALEIDGAPTESLATQRAEQDIFAEDRDPAPSSSRTNGSSGTIFGASTRLGADLSLPSSFAFSSPETGSQSFTHSAESSLDGSLPPDSQMYSSLSSNATPSPLQASLGDFRFAFPAPHSSLSQGGPLDVPLPDSPQDVRPNPFRMTSMESVSTASTSATRAPRLIKPLPVAGPSKRMASSTPAPKINPEFDDFRFSFSSTPATLSRSSSRPSSRPPLPPSTPGIDEPVPTTDSPHVALYRPPEDIKPDTGYFDDRLPLVPSSSLTTETAHTEQPAFAEEDEDDNMFDRVITPVEPEEPMPALEAFDDAFERLIEAPVQPVVEVIEDRAARQRVFADLEQRVAQMPRAPPPIEDDEDEDDAQDVEPMGDDDMDGALEAIGMRGPITSVFQNVFLMIFIIDIAIAVGIWMPFTMGKTTALLFLQPADVLALIRFPIIAVRIMTDPIVDGLLFIFNVLLHPVKWGIARVLPFELPVAKPVTVVPSAPKTALNITVIQDTVFHHWDRLVAHSRAAVDPSVPKPSPTNAAERIMFRLPTPSMQSLERIESRFAALGRAVRLFSHAFTRRWQQLAIADGTPERAFAIFLGYTVLCMVMGIYLGVLNTGAVRGAARALRNAVKQQLIVVKVALFIGLELLVFPTGCGVVLDIATLPLFESATLAGRIAFYDFAPLTAFFCHWLVGTIFMYQFALTLGACRAVMRPGAMWFIKDPQDASFSPIRDILDKRVLTQLRKLAVSAVMYTVVIVVAVGSVVYTIRYAPIFSGILPLRGNMREPLSEIPVDLLFLHLVMPPTVKRLTIGSWMKGRLEVWWKYTARQLRLSSFMFNQLHADELQRESRGLRPMNGPAETWTIPSDEHLYGRWLRVPKSDNIAFLRDQPVLIQVNRAGQAVRPRGEEVMAEQDEETRRAGRTPEQDYIIVHVPPFFGARCLSLVILLWITAASISVTGTVGPILLGRWLLSTFAHKYHIHDGYSLVIGWYVLWGLWRVHRSQIRSWISAIAWVANVLCIGIGMGVIMPILVAVTLQMYVVLPLRLWWNPETVPVLRIAEDWALGLVLMKIGWQTWRLRARVPAQAPAVGEAQAEEAGDGPDEADRRMEDLGRAMEQIIRAGLTNPDAITAFRTFIAPVCGGLVLVIGGPGAVVWALGKMYGAPVGGDDALRSYYVSERVSPGGTKRVVYTIPDPPKKKSMAIDIVEREEAVGDYLPGGYLRVRIGDRFAHRYHIVRKLGWGHFSTVWLAHDGQTDSHVALKFVKSAPRYSQTAADEVALLQHIIDARDEAHPGRDRLVTFLDSFTHTNPRTTQVHHCIAFEPLGMNLLQLLQQPEYKHRGVPVSLVKQITRQALHGLDYLHRVCELVHTDLKPENILLRIAPDHIEHHIRAELASSPPAMERSVPISASSRNHANSYYSHRRQNVYIVGSQPLSSPSPTWSGSASSKSLSCHAQFEQLALRMSKLVVEEEERTSANSSCAASAIFSLTSTSAAESGWTSEAEDCPPEKHEDSDTPRLSIVDGPSLLTKTAPVPISTKLEAKREAEDQVSIKIADLGNAARIGRHVTDDIQTRQYRSPEVVLRKRWGPAVDIFSLGCVVFELITGDFLFEPKAREPLWSRDDDHICQMHEALGPFTHGAAFGGQHSRAIFRSDCTLRNVPARKINMWPLDAVLRDKYEMDMDRVAELNEFLRPLLALDPAERATALEAGEHPWLWS</sequence>
<feature type="transmembrane region" description="Helical" evidence="22">
    <location>
        <begin position="901"/>
        <end position="922"/>
    </location>
</feature>
<dbReference type="Pfam" id="PF00069">
    <property type="entry name" value="Pkinase"/>
    <property type="match status" value="2"/>
</dbReference>
<comment type="catalytic activity">
    <reaction evidence="17">
        <text>L-seryl-[protein] + ATP = O-phospho-L-seryl-[protein] + ADP + H(+)</text>
        <dbReference type="Rhea" id="RHEA:17989"/>
        <dbReference type="Rhea" id="RHEA-COMP:9863"/>
        <dbReference type="Rhea" id="RHEA-COMP:11604"/>
        <dbReference type="ChEBI" id="CHEBI:15378"/>
        <dbReference type="ChEBI" id="CHEBI:29999"/>
        <dbReference type="ChEBI" id="CHEBI:30616"/>
        <dbReference type="ChEBI" id="CHEBI:83421"/>
        <dbReference type="ChEBI" id="CHEBI:456216"/>
        <dbReference type="EC" id="2.7.11.1"/>
    </reaction>
</comment>
<feature type="region of interest" description="Disordered" evidence="21">
    <location>
        <begin position="347"/>
        <end position="367"/>
    </location>
</feature>
<feature type="compositionally biased region" description="Acidic residues" evidence="21">
    <location>
        <begin position="674"/>
        <end position="692"/>
    </location>
</feature>
<keyword evidence="12" id="KW-0862">Zinc</keyword>
<evidence type="ECO:0000256" key="4">
    <source>
        <dbReference type="ARBA" id="ARBA00022527"/>
    </source>
</evidence>
<dbReference type="PROSITE" id="PS50089">
    <property type="entry name" value="ZF_RING_2"/>
    <property type="match status" value="1"/>
</dbReference>
<dbReference type="Proteomes" id="UP000663827">
    <property type="component" value="Unassembled WGS sequence"/>
</dbReference>
<dbReference type="CDD" id="cd16702">
    <property type="entry name" value="RING_CH-C4HC3_MARCH6"/>
    <property type="match status" value="1"/>
</dbReference>
<evidence type="ECO:0000256" key="16">
    <source>
        <dbReference type="ARBA" id="ARBA00047899"/>
    </source>
</evidence>
<feature type="region of interest" description="Disordered" evidence="21">
    <location>
        <begin position="437"/>
        <end position="601"/>
    </location>
</feature>
<evidence type="ECO:0000313" key="27">
    <source>
        <dbReference type="Proteomes" id="UP000663827"/>
    </source>
</evidence>
<dbReference type="InterPro" id="IPR017441">
    <property type="entry name" value="Protein_kinase_ATP_BS"/>
</dbReference>
<dbReference type="InterPro" id="IPR056521">
    <property type="entry name" value="MARCHF6-like_C"/>
</dbReference>
<dbReference type="PROSITE" id="PS00107">
    <property type="entry name" value="PROTEIN_KINASE_ATP"/>
    <property type="match status" value="1"/>
</dbReference>
<dbReference type="GO" id="GO:0008270">
    <property type="term" value="F:zinc ion binding"/>
    <property type="evidence" value="ECO:0007669"/>
    <property type="project" value="UniProtKB-KW"/>
</dbReference>
<evidence type="ECO:0000256" key="15">
    <source>
        <dbReference type="ARBA" id="ARBA00023136"/>
    </source>
</evidence>
<comment type="subcellular location">
    <subcellularLocation>
        <location evidence="2">Membrane</location>
        <topology evidence="2">Multi-pass membrane protein</topology>
    </subcellularLocation>
</comment>
<evidence type="ECO:0000256" key="1">
    <source>
        <dbReference type="ARBA" id="ARBA00000900"/>
    </source>
</evidence>
<evidence type="ECO:0000256" key="18">
    <source>
        <dbReference type="PROSITE-ProRule" id="PRU00175"/>
    </source>
</evidence>
<reference evidence="26" key="1">
    <citation type="submission" date="2021-01" db="EMBL/GenBank/DDBJ databases">
        <authorList>
            <person name="Kaushik A."/>
        </authorList>
    </citation>
    <scope>NUCLEOTIDE SEQUENCE</scope>
    <source>
        <strain evidence="26">AG5</strain>
    </source>
</reference>
<feature type="compositionally biased region" description="Low complexity" evidence="21">
    <location>
        <begin position="521"/>
        <end position="535"/>
    </location>
</feature>
<feature type="transmembrane region" description="Helical" evidence="22">
    <location>
        <begin position="1251"/>
        <end position="1278"/>
    </location>
</feature>
<evidence type="ECO:0000256" key="5">
    <source>
        <dbReference type="ARBA" id="ARBA00022679"/>
    </source>
</evidence>
<evidence type="ECO:0000259" key="25">
    <source>
        <dbReference type="PROSITE" id="PS51292"/>
    </source>
</evidence>
<dbReference type="FunFam" id="3.30.40.10:FF:000287">
    <property type="entry name" value="RING finger membrane protein"/>
    <property type="match status" value="1"/>
</dbReference>
<feature type="compositionally biased region" description="Low complexity" evidence="21">
    <location>
        <begin position="303"/>
        <end position="314"/>
    </location>
</feature>
<feature type="compositionally biased region" description="Basic and acidic residues" evidence="21">
    <location>
        <begin position="564"/>
        <end position="579"/>
    </location>
</feature>
<keyword evidence="14 22" id="KW-1133">Transmembrane helix</keyword>
<dbReference type="GO" id="GO:0004674">
    <property type="term" value="F:protein serine/threonine kinase activity"/>
    <property type="evidence" value="ECO:0007669"/>
    <property type="project" value="UniProtKB-KW"/>
</dbReference>
<evidence type="ECO:0000256" key="17">
    <source>
        <dbReference type="ARBA" id="ARBA00048679"/>
    </source>
</evidence>
<feature type="transmembrane region" description="Helical" evidence="22">
    <location>
        <begin position="943"/>
        <end position="968"/>
    </location>
</feature>
<keyword evidence="9 18" id="KW-0863">Zinc-finger</keyword>
<feature type="binding site" evidence="19">
    <location>
        <position position="1569"/>
    </location>
    <ligand>
        <name>ATP</name>
        <dbReference type="ChEBI" id="CHEBI:30616"/>
    </ligand>
</feature>
<evidence type="ECO:0000313" key="26">
    <source>
        <dbReference type="EMBL" id="CAE7197759.1"/>
    </source>
</evidence>
<evidence type="ECO:0000256" key="2">
    <source>
        <dbReference type="ARBA" id="ARBA00004141"/>
    </source>
</evidence>
<feature type="transmembrane region" description="Helical" evidence="22">
    <location>
        <begin position="1442"/>
        <end position="1464"/>
    </location>
</feature>
<organism evidence="26 27">
    <name type="scientific">Rhizoctonia solani</name>
    <dbReference type="NCBI Taxonomy" id="456999"/>
    <lineage>
        <taxon>Eukaryota</taxon>
        <taxon>Fungi</taxon>
        <taxon>Dikarya</taxon>
        <taxon>Basidiomycota</taxon>
        <taxon>Agaricomycotina</taxon>
        <taxon>Agaricomycetes</taxon>
        <taxon>Cantharellales</taxon>
        <taxon>Ceratobasidiaceae</taxon>
        <taxon>Rhizoctonia</taxon>
    </lineage>
</organism>
<feature type="compositionally biased region" description="Polar residues" evidence="21">
    <location>
        <begin position="389"/>
        <end position="404"/>
    </location>
</feature>
<feature type="region of interest" description="Disordered" evidence="21">
    <location>
        <begin position="668"/>
        <end position="692"/>
    </location>
</feature>
<feature type="domain" description="Protein kinase" evidence="23">
    <location>
        <begin position="1540"/>
        <end position="2021"/>
    </location>
</feature>
<keyword evidence="15 22" id="KW-0472">Membrane</keyword>
<accession>A0A8H3E728</accession>
<keyword evidence="6 22" id="KW-0812">Transmembrane</keyword>
<feature type="transmembrane region" description="Helical" evidence="22">
    <location>
        <begin position="1290"/>
        <end position="1306"/>
    </location>
</feature>
<evidence type="ECO:0000256" key="20">
    <source>
        <dbReference type="SAM" id="Coils"/>
    </source>
</evidence>
<evidence type="ECO:0000256" key="7">
    <source>
        <dbReference type="ARBA" id="ARBA00022723"/>
    </source>
</evidence>
<dbReference type="PROSITE" id="PS50011">
    <property type="entry name" value="PROTEIN_KINASE_DOM"/>
    <property type="match status" value="1"/>
</dbReference>
<evidence type="ECO:0000256" key="13">
    <source>
        <dbReference type="ARBA" id="ARBA00022840"/>
    </source>
</evidence>
<keyword evidence="10" id="KW-0418">Kinase</keyword>
<feature type="compositionally biased region" description="Basic and acidic residues" evidence="21">
    <location>
        <begin position="1813"/>
        <end position="1822"/>
    </location>
</feature>
<feature type="region of interest" description="Disordered" evidence="21">
    <location>
        <begin position="384"/>
        <end position="425"/>
    </location>
</feature>
<dbReference type="InterPro" id="IPR008271">
    <property type="entry name" value="Ser/Thr_kinase_AS"/>
</dbReference>
<dbReference type="SMART" id="SM00220">
    <property type="entry name" value="S_TKc"/>
    <property type="match status" value="1"/>
</dbReference>
<keyword evidence="4" id="KW-0723">Serine/threonine-protein kinase</keyword>
<evidence type="ECO:0000256" key="22">
    <source>
        <dbReference type="SAM" id="Phobius"/>
    </source>
</evidence>
<dbReference type="PANTHER" id="PTHR13145">
    <property type="entry name" value="SSM4 PROTEIN"/>
    <property type="match status" value="1"/>
</dbReference>
<gene>
    <name evidence="26" type="ORF">RDB_LOCUS135140</name>
</gene>
<dbReference type="SUPFAM" id="SSF56112">
    <property type="entry name" value="Protein kinase-like (PK-like)"/>
    <property type="match status" value="1"/>
</dbReference>